<gene>
    <name evidence="2" type="ORF">BN1204_017310</name>
    <name evidence="1" type="ORF">NCLIV_017310</name>
</gene>
<keyword evidence="3" id="KW-1185">Reference proteome</keyword>
<dbReference type="OMA" id="VASPNIW"/>
<evidence type="ECO:0000313" key="3">
    <source>
        <dbReference type="Proteomes" id="UP000007494"/>
    </source>
</evidence>
<name>F0VDZ6_NEOCL</name>
<dbReference type="GeneID" id="13444648"/>
<dbReference type="EMBL" id="FR823387">
    <property type="protein sequence ID" value="CBZ51939.1"/>
    <property type="molecule type" value="Genomic_DNA"/>
</dbReference>
<organism evidence="1 3">
    <name type="scientific">Neospora caninum (strain Liverpool)</name>
    <dbReference type="NCBI Taxonomy" id="572307"/>
    <lineage>
        <taxon>Eukaryota</taxon>
        <taxon>Sar</taxon>
        <taxon>Alveolata</taxon>
        <taxon>Apicomplexa</taxon>
        <taxon>Conoidasida</taxon>
        <taxon>Coccidia</taxon>
        <taxon>Eucoccidiorida</taxon>
        <taxon>Eimeriorina</taxon>
        <taxon>Sarcocystidae</taxon>
        <taxon>Neospora</taxon>
    </lineage>
</organism>
<dbReference type="OrthoDB" id="329485at2759"/>
<accession>F0VDZ6</accession>
<dbReference type="EMBL" id="LN714480">
    <property type="protein sequence ID" value="CEL65901.1"/>
    <property type="molecule type" value="Genomic_DNA"/>
</dbReference>
<dbReference type="Proteomes" id="UP000007494">
    <property type="component" value="Chromosome VI"/>
</dbReference>
<reference evidence="1" key="2">
    <citation type="submission" date="2011-03" db="EMBL/GenBank/DDBJ databases">
        <title>Comparative genomics and transcriptomics of Neospora caninum and Toxoplasma gondii.</title>
        <authorList>
            <person name="Reid A.J."/>
            <person name="Sohal A."/>
            <person name="Harris D."/>
            <person name="Quail M."/>
            <person name="Sanders M."/>
            <person name="Berriman M."/>
            <person name="Wastling J.M."/>
            <person name="Pain A."/>
        </authorList>
    </citation>
    <scope>NUCLEOTIDE SEQUENCE</scope>
    <source>
        <strain evidence="1">Liverpool</strain>
    </source>
</reference>
<evidence type="ECO:0000313" key="2">
    <source>
        <dbReference type="EMBL" id="CEL65901.1"/>
    </source>
</evidence>
<dbReference type="AlphaFoldDB" id="F0VDZ6"/>
<evidence type="ECO:0000313" key="1">
    <source>
        <dbReference type="EMBL" id="CBZ51939.1"/>
    </source>
</evidence>
<reference evidence="3" key="3">
    <citation type="journal article" date="2012" name="PLoS Pathog.">
        <title>Comparative genomics of the apicomplexan parasites Toxoplasma gondii and Neospora caninum: Coccidia differing in host range and transmission strategy.</title>
        <authorList>
            <person name="Reid A.J."/>
            <person name="Vermont S.J."/>
            <person name="Cotton J.A."/>
            <person name="Harris D."/>
            <person name="Hill-Cawthorne G.A."/>
            <person name="Konen-Waisman S."/>
            <person name="Latham S.M."/>
            <person name="Mourier T."/>
            <person name="Norton R."/>
            <person name="Quail M.A."/>
            <person name="Sanders M."/>
            <person name="Shanmugam D."/>
            <person name="Sohal A."/>
            <person name="Wasmuth J.D."/>
            <person name="Brunk B."/>
            <person name="Grigg M.E."/>
            <person name="Howard J.C."/>
            <person name="Parkinson J."/>
            <person name="Roos D.S."/>
            <person name="Trees A.J."/>
            <person name="Berriman M."/>
            <person name="Pain A."/>
            <person name="Wastling J.M."/>
        </authorList>
    </citation>
    <scope>NUCLEOTIDE SEQUENCE [LARGE SCALE GENOMIC DNA]</scope>
    <source>
        <strain evidence="3">Liverpool</strain>
    </source>
</reference>
<dbReference type="RefSeq" id="XP_003881972.1">
    <property type="nucleotide sequence ID" value="XM_003881923.1"/>
</dbReference>
<protein>
    <submittedName>
        <fullName evidence="1">Uncharacterized protein</fullName>
    </submittedName>
</protein>
<sequence length="176" mass="19635">MPRGTAGVAFSGGRVAESEAFAAPGGMRAIQGLWVTVSPVASPNIWEIKSEIEKEVAPCCDYVYDSPLRELHLCFQSEALANAAILLGGGAISFTPQFSIRFCSNPDILGRKVITDFSDDWPMRWEQRSLLFKMPNIFFEFFEGFCEGARRLLFGVQCKRVRSSGARSEDRREARK</sequence>
<dbReference type="InParanoid" id="F0VDZ6"/>
<dbReference type="eggNOG" id="ENOG502R0JY">
    <property type="taxonomic scope" value="Eukaryota"/>
</dbReference>
<reference evidence="2" key="4">
    <citation type="journal article" date="2015" name="PLoS ONE">
        <title>Comprehensive Evaluation of Toxoplasma gondii VEG and Neospora caninum LIV Genomes with Tachyzoite Stage Transcriptome and Proteome Defines Novel Transcript Features.</title>
        <authorList>
            <person name="Ramaprasad A."/>
            <person name="Mourier T."/>
            <person name="Naeem R."/>
            <person name="Malas T.B."/>
            <person name="Moussa E."/>
            <person name="Panigrahi A."/>
            <person name="Vermont S.J."/>
            <person name="Otto T.D."/>
            <person name="Wastling J."/>
            <person name="Pain A."/>
        </authorList>
    </citation>
    <scope>NUCLEOTIDE SEQUENCE</scope>
    <source>
        <strain evidence="2">Liverpool</strain>
    </source>
</reference>
<reference evidence="1" key="1">
    <citation type="submission" date="2011-02" db="EMBL/GenBank/DDBJ databases">
        <authorList>
            <person name="Aslett M."/>
        </authorList>
    </citation>
    <scope>NUCLEOTIDE SEQUENCE</scope>
    <source>
        <strain evidence="1">Liverpool</strain>
    </source>
</reference>
<dbReference type="VEuPathDB" id="ToxoDB:NCLIV_017310"/>
<proteinExistence type="predicted"/>